<keyword evidence="2" id="KW-0812">Transmembrane</keyword>
<feature type="compositionally biased region" description="Basic and acidic residues" evidence="1">
    <location>
        <begin position="92"/>
        <end position="124"/>
    </location>
</feature>
<keyword evidence="2" id="KW-0472">Membrane</keyword>
<proteinExistence type="predicted"/>
<dbReference type="EMBL" id="JACHIV010000001">
    <property type="protein sequence ID" value="MBB5068915.1"/>
    <property type="molecule type" value="Genomic_DNA"/>
</dbReference>
<keyword evidence="4" id="KW-1185">Reference proteome</keyword>
<evidence type="ECO:0000256" key="1">
    <source>
        <dbReference type="SAM" id="MobiDB-lite"/>
    </source>
</evidence>
<dbReference type="Proteomes" id="UP000580474">
    <property type="component" value="Unassembled WGS sequence"/>
</dbReference>
<reference evidence="3 4" key="1">
    <citation type="submission" date="2020-08" db="EMBL/GenBank/DDBJ databases">
        <title>Sequencing the genomes of 1000 actinobacteria strains.</title>
        <authorList>
            <person name="Klenk H.-P."/>
        </authorList>
    </citation>
    <scope>NUCLEOTIDE SEQUENCE [LARGE SCALE GENOMIC DNA]</scope>
    <source>
        <strain evidence="3 4">DSM 45582</strain>
    </source>
</reference>
<gene>
    <name evidence="3" type="ORF">BJ969_002003</name>
</gene>
<evidence type="ECO:0000313" key="3">
    <source>
        <dbReference type="EMBL" id="MBB5068915.1"/>
    </source>
</evidence>
<evidence type="ECO:0000313" key="4">
    <source>
        <dbReference type="Proteomes" id="UP000580474"/>
    </source>
</evidence>
<feature type="region of interest" description="Disordered" evidence="1">
    <location>
        <begin position="83"/>
        <end position="124"/>
    </location>
</feature>
<dbReference type="AlphaFoldDB" id="A0A840NFQ3"/>
<comment type="caution">
    <text evidence="3">The sequence shown here is derived from an EMBL/GenBank/DDBJ whole genome shotgun (WGS) entry which is preliminary data.</text>
</comment>
<name>A0A840NFQ3_9PSEU</name>
<dbReference type="RefSeq" id="WP_184478675.1">
    <property type="nucleotide sequence ID" value="NZ_JACHIV010000001.1"/>
</dbReference>
<evidence type="ECO:0000256" key="2">
    <source>
        <dbReference type="SAM" id="Phobius"/>
    </source>
</evidence>
<accession>A0A840NFQ3</accession>
<protein>
    <submittedName>
        <fullName evidence="3">Uncharacterized protein</fullName>
    </submittedName>
</protein>
<keyword evidence="2" id="KW-1133">Transmembrane helix</keyword>
<organism evidence="3 4">
    <name type="scientific">Saccharopolyspora gloriosae</name>
    <dbReference type="NCBI Taxonomy" id="455344"/>
    <lineage>
        <taxon>Bacteria</taxon>
        <taxon>Bacillati</taxon>
        <taxon>Actinomycetota</taxon>
        <taxon>Actinomycetes</taxon>
        <taxon>Pseudonocardiales</taxon>
        <taxon>Pseudonocardiaceae</taxon>
        <taxon>Saccharopolyspora</taxon>
    </lineage>
</organism>
<feature type="transmembrane region" description="Helical" evidence="2">
    <location>
        <begin position="23"/>
        <end position="43"/>
    </location>
</feature>
<sequence length="124" mass="13449">MSTRTFPQSPTASSHLRPDRRQWTWVIGGVFALLFVLGLAASCEQSREGESARPVPTGSVVLAPAVVPESTLPPAATYEVRASERIAAPEPARTREPVHYEDCASDPVHRVDHRSERDGDGCDA</sequence>